<keyword evidence="9" id="KW-1185">Reference proteome</keyword>
<reference evidence="8 9" key="1">
    <citation type="journal article" date="2018" name="Sci. Rep.">
        <title>Raphidocelis subcapitata (=Pseudokirchneriella subcapitata) provides an insight into genome evolution and environmental adaptations in the Sphaeropleales.</title>
        <authorList>
            <person name="Suzuki S."/>
            <person name="Yamaguchi H."/>
            <person name="Nakajima N."/>
            <person name="Kawachi M."/>
        </authorList>
    </citation>
    <scope>NUCLEOTIDE SEQUENCE [LARGE SCALE GENOMIC DNA]</scope>
    <source>
        <strain evidence="8 9">NIES-35</strain>
    </source>
</reference>
<dbReference type="PRINTS" id="PR00412">
    <property type="entry name" value="EPOXHYDRLASE"/>
</dbReference>
<evidence type="ECO:0000256" key="3">
    <source>
        <dbReference type="ARBA" id="ARBA00022487"/>
    </source>
</evidence>
<dbReference type="STRING" id="307507.A0A2V0P473"/>
<dbReference type="Gene3D" id="3.40.50.1820">
    <property type="entry name" value="alpha/beta hydrolase"/>
    <property type="match status" value="1"/>
</dbReference>
<dbReference type="Pfam" id="PF12697">
    <property type="entry name" value="Abhydrolase_6"/>
    <property type="match status" value="1"/>
</dbReference>
<comment type="similarity">
    <text evidence="1">Belongs to the AB hydrolase superfamily.</text>
</comment>
<evidence type="ECO:0000313" key="9">
    <source>
        <dbReference type="Proteomes" id="UP000247498"/>
    </source>
</evidence>
<dbReference type="SUPFAM" id="SSF53474">
    <property type="entry name" value="alpha/beta-Hydrolases"/>
    <property type="match status" value="1"/>
</dbReference>
<dbReference type="EC" id="3.1.1.89" evidence="2"/>
<name>A0A2V0P473_9CHLO</name>
<evidence type="ECO:0000313" key="8">
    <source>
        <dbReference type="EMBL" id="GBF94379.1"/>
    </source>
</evidence>
<dbReference type="InterPro" id="IPR029058">
    <property type="entry name" value="AB_hydrolase_fold"/>
</dbReference>
<dbReference type="AlphaFoldDB" id="A0A2V0P473"/>
<dbReference type="InParanoid" id="A0A2V0P473"/>
<dbReference type="OrthoDB" id="194865at2759"/>
<dbReference type="InterPro" id="IPR016812">
    <property type="entry name" value="PPase_methylesterase_euk"/>
</dbReference>
<dbReference type="PANTHER" id="PTHR14189">
    <property type="entry name" value="PROTEIN PHOSPHATASE METHYLESTERASE-1 RELATED"/>
    <property type="match status" value="1"/>
</dbReference>
<feature type="region of interest" description="Disordered" evidence="6">
    <location>
        <begin position="285"/>
        <end position="311"/>
    </location>
</feature>
<feature type="region of interest" description="Disordered" evidence="6">
    <location>
        <begin position="1"/>
        <end position="59"/>
    </location>
</feature>
<dbReference type="PANTHER" id="PTHR14189:SF0">
    <property type="entry name" value="PROTEIN PHOSPHATASE METHYLESTERASE 1"/>
    <property type="match status" value="1"/>
</dbReference>
<dbReference type="InterPro" id="IPR000073">
    <property type="entry name" value="AB_hydrolase_1"/>
</dbReference>
<feature type="compositionally biased region" description="Gly residues" evidence="6">
    <location>
        <begin position="293"/>
        <end position="309"/>
    </location>
</feature>
<dbReference type="InterPro" id="IPR000639">
    <property type="entry name" value="Epox_hydrolase-like"/>
</dbReference>
<dbReference type="Proteomes" id="UP000247498">
    <property type="component" value="Unassembled WGS sequence"/>
</dbReference>
<dbReference type="GO" id="GO:0051723">
    <property type="term" value="F:protein methylesterase activity"/>
    <property type="evidence" value="ECO:0007669"/>
    <property type="project" value="UniProtKB-EC"/>
</dbReference>
<dbReference type="EMBL" id="BDRX01000051">
    <property type="protein sequence ID" value="GBF94379.1"/>
    <property type="molecule type" value="Genomic_DNA"/>
</dbReference>
<evidence type="ECO:0000256" key="1">
    <source>
        <dbReference type="ARBA" id="ARBA00008645"/>
    </source>
</evidence>
<sequence>MDGLRPPPPRPPAGGSAAALRKQALMGSHRSGSGPVGTVLEEGAPDQTRPDAEQPSCSGRSVELRHWEDYFDACDRVEVPGRGSFAVYTAGSTGAVVLCLHGGGYTGLTWSLVAQRLKDRYRVVAPDLRGHGASRTEDDLDFSAETMTADVVAIWKALFAAPAPAAAAAAPAPAAAAAAAAPAAAAGGAEPPAAPPPRVPTLLVGHSMGGALAVRAAATKQIAGLEGLVVIDVVEGTAIAALPHMGAVLRSRPQRFASPQAAADWAVRSGTCKRPEAAGVSFPSQVVPADAGSSGGGGGGGSRGGGGGEWRWRTPLEASEPFWEGWYSGLSGLFLALPVPKMLLLAGTDRLDRELTIGQMQGKFQLVLMPAAGHAIQEDEPAKTAEHLAAFLHRFRVGEPPLALPRAPPGAPRVLPVAAGPLHEAGARGSGRGA</sequence>
<keyword evidence="4" id="KW-0378">Hydrolase</keyword>
<feature type="compositionally biased region" description="Pro residues" evidence="6">
    <location>
        <begin position="1"/>
        <end position="12"/>
    </location>
</feature>
<dbReference type="FunCoup" id="A0A2V0P473">
    <property type="interactions" value="2189"/>
</dbReference>
<protein>
    <recommendedName>
        <fullName evidence="2">protein phosphatase methylesterase-1</fullName>
        <ecNumber evidence="2">3.1.1.89</ecNumber>
    </recommendedName>
</protein>
<evidence type="ECO:0000256" key="6">
    <source>
        <dbReference type="SAM" id="MobiDB-lite"/>
    </source>
</evidence>
<keyword evidence="3" id="KW-0719">Serine esterase</keyword>
<evidence type="ECO:0000256" key="4">
    <source>
        <dbReference type="ARBA" id="ARBA00022801"/>
    </source>
</evidence>
<evidence type="ECO:0000256" key="5">
    <source>
        <dbReference type="ARBA" id="ARBA00049203"/>
    </source>
</evidence>
<comment type="catalytic activity">
    <reaction evidence="5">
        <text>[phosphatase 2A protein]-C-terminal L-leucine methyl ester + H2O = [phosphatase 2A protein]-C-terminal L-leucine + methanol + H(+)</text>
        <dbReference type="Rhea" id="RHEA:48548"/>
        <dbReference type="Rhea" id="RHEA-COMP:12134"/>
        <dbReference type="Rhea" id="RHEA-COMP:12135"/>
        <dbReference type="ChEBI" id="CHEBI:15377"/>
        <dbReference type="ChEBI" id="CHEBI:15378"/>
        <dbReference type="ChEBI" id="CHEBI:17790"/>
        <dbReference type="ChEBI" id="CHEBI:90516"/>
        <dbReference type="ChEBI" id="CHEBI:90517"/>
        <dbReference type="EC" id="3.1.1.89"/>
    </reaction>
</comment>
<evidence type="ECO:0000259" key="7">
    <source>
        <dbReference type="Pfam" id="PF12697"/>
    </source>
</evidence>
<accession>A0A2V0P473</accession>
<gene>
    <name evidence="8" type="ORF">Rsub_07193</name>
</gene>
<comment type="caution">
    <text evidence="8">The sequence shown here is derived from an EMBL/GenBank/DDBJ whole genome shotgun (WGS) entry which is preliminary data.</text>
</comment>
<organism evidence="8 9">
    <name type="scientific">Raphidocelis subcapitata</name>
    <dbReference type="NCBI Taxonomy" id="307507"/>
    <lineage>
        <taxon>Eukaryota</taxon>
        <taxon>Viridiplantae</taxon>
        <taxon>Chlorophyta</taxon>
        <taxon>core chlorophytes</taxon>
        <taxon>Chlorophyceae</taxon>
        <taxon>CS clade</taxon>
        <taxon>Sphaeropleales</taxon>
        <taxon>Selenastraceae</taxon>
        <taxon>Raphidocelis</taxon>
    </lineage>
</organism>
<feature type="domain" description="AB hydrolase-1" evidence="7">
    <location>
        <begin position="97"/>
        <end position="386"/>
    </location>
</feature>
<proteinExistence type="inferred from homology"/>
<evidence type="ECO:0000256" key="2">
    <source>
        <dbReference type="ARBA" id="ARBA00013111"/>
    </source>
</evidence>